<dbReference type="Proteomes" id="UP001161757">
    <property type="component" value="Unassembled WGS sequence"/>
</dbReference>
<protein>
    <submittedName>
        <fullName evidence="2">Uncharacterized protein</fullName>
    </submittedName>
</protein>
<dbReference type="AlphaFoldDB" id="A0AAN6EP64"/>
<dbReference type="EMBL" id="JAJGCB010000017">
    <property type="protein sequence ID" value="KAJ8988758.1"/>
    <property type="molecule type" value="Genomic_DNA"/>
</dbReference>
<accession>A0AAN6EP64</accession>
<feature type="region of interest" description="Disordered" evidence="1">
    <location>
        <begin position="1"/>
        <end position="31"/>
    </location>
</feature>
<gene>
    <name evidence="2" type="ORF">HRR80_007383</name>
</gene>
<comment type="caution">
    <text evidence="2">The sequence shown here is derived from an EMBL/GenBank/DDBJ whole genome shotgun (WGS) entry which is preliminary data.</text>
</comment>
<feature type="compositionally biased region" description="Polar residues" evidence="1">
    <location>
        <begin position="1"/>
        <end position="14"/>
    </location>
</feature>
<evidence type="ECO:0000256" key="1">
    <source>
        <dbReference type="SAM" id="MobiDB-lite"/>
    </source>
</evidence>
<evidence type="ECO:0000313" key="2">
    <source>
        <dbReference type="EMBL" id="KAJ8988758.1"/>
    </source>
</evidence>
<evidence type="ECO:0000313" key="3">
    <source>
        <dbReference type="Proteomes" id="UP001161757"/>
    </source>
</evidence>
<feature type="compositionally biased region" description="Basic and acidic residues" evidence="1">
    <location>
        <begin position="68"/>
        <end position="86"/>
    </location>
</feature>
<name>A0AAN6EP64_EXODE</name>
<proteinExistence type="predicted"/>
<reference evidence="2" key="1">
    <citation type="submission" date="2023-01" db="EMBL/GenBank/DDBJ databases">
        <title>Exophiala dermititidis isolated from Cystic Fibrosis Patient.</title>
        <authorList>
            <person name="Kurbessoian T."/>
            <person name="Crocker A."/>
            <person name="Murante D."/>
            <person name="Hogan D.A."/>
            <person name="Stajich J.E."/>
        </authorList>
    </citation>
    <scope>NUCLEOTIDE SEQUENCE</scope>
    <source>
        <strain evidence="2">Ex8</strain>
    </source>
</reference>
<sequence>MVASTASNSDTTTRPDVWRRGAGGCWSTDETREGWWGSRLFEGPETKSLSQQKARAKGSLVVSSSFRGPEEARPEPGPRRLCESPQRRFVWHKVRAGVHDGSDGAGESGETDRRWPRSLQAGDVNWVH</sequence>
<feature type="region of interest" description="Disordered" evidence="1">
    <location>
        <begin position="43"/>
        <end position="128"/>
    </location>
</feature>
<organism evidence="2 3">
    <name type="scientific">Exophiala dermatitidis</name>
    <name type="common">Black yeast-like fungus</name>
    <name type="synonym">Wangiella dermatitidis</name>
    <dbReference type="NCBI Taxonomy" id="5970"/>
    <lineage>
        <taxon>Eukaryota</taxon>
        <taxon>Fungi</taxon>
        <taxon>Dikarya</taxon>
        <taxon>Ascomycota</taxon>
        <taxon>Pezizomycotina</taxon>
        <taxon>Eurotiomycetes</taxon>
        <taxon>Chaetothyriomycetidae</taxon>
        <taxon>Chaetothyriales</taxon>
        <taxon>Herpotrichiellaceae</taxon>
        <taxon>Exophiala</taxon>
    </lineage>
</organism>